<comment type="subcellular location">
    <subcellularLocation>
        <location evidence="1">Membrane</location>
        <topology evidence="1">Multi-pass membrane protein</topology>
    </subcellularLocation>
</comment>
<dbReference type="Pfam" id="PF00664">
    <property type="entry name" value="ABC_membrane"/>
    <property type="match status" value="2"/>
</dbReference>
<evidence type="ECO:0000256" key="4">
    <source>
        <dbReference type="ARBA" id="ARBA00022737"/>
    </source>
</evidence>
<feature type="compositionally biased region" description="Basic residues" evidence="9">
    <location>
        <begin position="98"/>
        <end position="108"/>
    </location>
</feature>
<evidence type="ECO:0000259" key="12">
    <source>
        <dbReference type="PROSITE" id="PS50929"/>
    </source>
</evidence>
<keyword evidence="2" id="KW-0813">Transport</keyword>
<dbReference type="PANTHER" id="PTHR24223:SF356">
    <property type="entry name" value="ATP-BINDING CASSETTE TRANSPORTER ABC4"/>
    <property type="match status" value="1"/>
</dbReference>
<dbReference type="RefSeq" id="XP_037218432.1">
    <property type="nucleotide sequence ID" value="XM_037365190.1"/>
</dbReference>
<dbReference type="GO" id="GO:0016020">
    <property type="term" value="C:membrane"/>
    <property type="evidence" value="ECO:0007669"/>
    <property type="project" value="UniProtKB-SubCell"/>
</dbReference>
<keyword evidence="6" id="KW-0067">ATP-binding</keyword>
<dbReference type="InterPro" id="IPR036640">
    <property type="entry name" value="ABC1_TM_sf"/>
</dbReference>
<feature type="domain" description="ABC transmembrane type-1" evidence="12">
    <location>
        <begin position="874"/>
        <end position="1147"/>
    </location>
</feature>
<evidence type="ECO:0000313" key="13">
    <source>
        <dbReference type="EMBL" id="KAF7299044.1"/>
    </source>
</evidence>
<dbReference type="PROSITE" id="PS50929">
    <property type="entry name" value="ABC_TM1F"/>
    <property type="match status" value="2"/>
</dbReference>
<evidence type="ECO:0000313" key="14">
    <source>
        <dbReference type="Proteomes" id="UP000636479"/>
    </source>
</evidence>
<evidence type="ECO:0000256" key="3">
    <source>
        <dbReference type="ARBA" id="ARBA00022692"/>
    </source>
</evidence>
<dbReference type="InterPro" id="IPR003593">
    <property type="entry name" value="AAA+_ATPase"/>
</dbReference>
<feature type="compositionally biased region" description="Acidic residues" evidence="9">
    <location>
        <begin position="360"/>
        <end position="371"/>
    </location>
</feature>
<feature type="region of interest" description="Disordered" evidence="9">
    <location>
        <begin position="1"/>
        <end position="123"/>
    </location>
</feature>
<gene>
    <name evidence="13" type="ORF">MIND_00852700</name>
</gene>
<evidence type="ECO:0000256" key="8">
    <source>
        <dbReference type="ARBA" id="ARBA00023136"/>
    </source>
</evidence>
<dbReference type="GO" id="GO:0005524">
    <property type="term" value="F:ATP binding"/>
    <property type="evidence" value="ECO:0007669"/>
    <property type="project" value="UniProtKB-KW"/>
</dbReference>
<dbReference type="GeneID" id="59347706"/>
<keyword evidence="7 10" id="KW-1133">Transmembrane helix</keyword>
<feature type="domain" description="ABC transporter" evidence="11">
    <location>
        <begin position="1752"/>
        <end position="1988"/>
    </location>
</feature>
<dbReference type="SUPFAM" id="SSF52540">
    <property type="entry name" value="P-loop containing nucleoside triphosphate hydrolases"/>
    <property type="match status" value="2"/>
</dbReference>
<dbReference type="Gene3D" id="1.20.1560.10">
    <property type="entry name" value="ABC transporter type 1, transmembrane domain"/>
    <property type="match status" value="2"/>
</dbReference>
<evidence type="ECO:0000256" key="6">
    <source>
        <dbReference type="ARBA" id="ARBA00022840"/>
    </source>
</evidence>
<evidence type="ECO:0000256" key="1">
    <source>
        <dbReference type="ARBA" id="ARBA00004141"/>
    </source>
</evidence>
<keyword evidence="14" id="KW-1185">Reference proteome</keyword>
<feature type="transmembrane region" description="Helical" evidence="10">
    <location>
        <begin position="1430"/>
        <end position="1453"/>
    </location>
</feature>
<evidence type="ECO:0000256" key="2">
    <source>
        <dbReference type="ARBA" id="ARBA00022448"/>
    </source>
</evidence>
<evidence type="ECO:0000256" key="10">
    <source>
        <dbReference type="SAM" id="Phobius"/>
    </source>
</evidence>
<dbReference type="OrthoDB" id="6500128at2759"/>
<dbReference type="EMBL" id="JACAZF010000007">
    <property type="protein sequence ID" value="KAF7299044.1"/>
    <property type="molecule type" value="Genomic_DNA"/>
</dbReference>
<dbReference type="CDD" id="cd18604">
    <property type="entry name" value="ABC_6TM_VMR1_D2_like"/>
    <property type="match status" value="1"/>
</dbReference>
<dbReference type="InterPro" id="IPR027417">
    <property type="entry name" value="P-loop_NTPase"/>
</dbReference>
<dbReference type="Proteomes" id="UP000636479">
    <property type="component" value="Unassembled WGS sequence"/>
</dbReference>
<evidence type="ECO:0000256" key="9">
    <source>
        <dbReference type="SAM" id="MobiDB-lite"/>
    </source>
</evidence>
<feature type="region of interest" description="Disordered" evidence="9">
    <location>
        <begin position="434"/>
        <end position="505"/>
    </location>
</feature>
<accession>A0A8H6SGN4</accession>
<dbReference type="Pfam" id="PF00005">
    <property type="entry name" value="ABC_tran"/>
    <property type="match status" value="1"/>
</dbReference>
<feature type="transmembrane region" description="Helical" evidence="10">
    <location>
        <begin position="676"/>
        <end position="695"/>
    </location>
</feature>
<dbReference type="CDD" id="cd18596">
    <property type="entry name" value="ABC_6TM_VMR1_D1_like"/>
    <property type="match status" value="1"/>
</dbReference>
<feature type="transmembrane region" description="Helical" evidence="10">
    <location>
        <begin position="1564"/>
        <end position="1593"/>
    </location>
</feature>
<feature type="transmembrane region" description="Helical" evidence="10">
    <location>
        <begin position="1473"/>
        <end position="1497"/>
    </location>
</feature>
<name>A0A8H6SGN4_9AGAR</name>
<dbReference type="SUPFAM" id="SSF90123">
    <property type="entry name" value="ABC transporter transmembrane region"/>
    <property type="match status" value="2"/>
</dbReference>
<feature type="transmembrane region" description="Helical" evidence="10">
    <location>
        <begin position="993"/>
        <end position="1014"/>
    </location>
</feature>
<feature type="domain" description="ABC transporter" evidence="11">
    <location>
        <begin position="1195"/>
        <end position="1424"/>
    </location>
</feature>
<dbReference type="InterPro" id="IPR050173">
    <property type="entry name" value="ABC_transporter_C-like"/>
</dbReference>
<feature type="transmembrane region" description="Helical" evidence="10">
    <location>
        <begin position="701"/>
        <end position="719"/>
    </location>
</feature>
<feature type="transmembrane region" description="Helical" evidence="10">
    <location>
        <begin position="726"/>
        <end position="747"/>
    </location>
</feature>
<feature type="compositionally biased region" description="Acidic residues" evidence="9">
    <location>
        <begin position="52"/>
        <end position="87"/>
    </location>
</feature>
<feature type="compositionally biased region" description="Basic residues" evidence="9">
    <location>
        <begin position="434"/>
        <end position="443"/>
    </location>
</feature>
<dbReference type="Gene3D" id="3.40.50.300">
    <property type="entry name" value="P-loop containing nucleotide triphosphate hydrolases"/>
    <property type="match status" value="2"/>
</dbReference>
<dbReference type="GO" id="GO:0016887">
    <property type="term" value="F:ATP hydrolysis activity"/>
    <property type="evidence" value="ECO:0007669"/>
    <property type="project" value="InterPro"/>
</dbReference>
<feature type="compositionally biased region" description="Low complexity" evidence="9">
    <location>
        <begin position="88"/>
        <end position="97"/>
    </location>
</feature>
<dbReference type="FunFam" id="3.40.50.300:FF:000838">
    <property type="entry name" value="ABC multidrug transporter (Eurofung)"/>
    <property type="match status" value="1"/>
</dbReference>
<feature type="compositionally biased region" description="Basic and acidic residues" evidence="9">
    <location>
        <begin position="40"/>
        <end position="50"/>
    </location>
</feature>
<evidence type="ECO:0000256" key="5">
    <source>
        <dbReference type="ARBA" id="ARBA00022741"/>
    </source>
</evidence>
<keyword evidence="5" id="KW-0547">Nucleotide-binding</keyword>
<feature type="transmembrane region" description="Helical" evidence="10">
    <location>
        <begin position="759"/>
        <end position="778"/>
    </location>
</feature>
<dbReference type="InterPro" id="IPR003439">
    <property type="entry name" value="ABC_transporter-like_ATP-bd"/>
</dbReference>
<evidence type="ECO:0000256" key="7">
    <source>
        <dbReference type="ARBA" id="ARBA00022989"/>
    </source>
</evidence>
<feature type="domain" description="ABC transmembrane type-1" evidence="12">
    <location>
        <begin position="1436"/>
        <end position="1716"/>
    </location>
</feature>
<feature type="transmembrane region" description="Helical" evidence="10">
    <location>
        <begin position="1106"/>
        <end position="1123"/>
    </location>
</feature>
<sequence>MPRRPRKTVAASKPRPVDRNESKVKKWNKASDIPLDDEDQFHAARDKILLDGDIEDEDLEGDEEEVFGLGIDDDDDDESMGEEEETPEAASALSTTKSKSKKSKKKKKELSSEDSEEEGWGRGRSAYYSSNAAQLDSDDEQANELEEQEAIRLQAKARDAMQDFDFGLDDVVEPMAVYVLLSSTAFNDLICLTSDAVQEDPAPLVEPQDTRSLIRSLEKNSPETLALARDWEDTAESLTKTRQKIASQVILTSGLSIHVFAFFTSAVETLLSYATALAFYLHLRSSSKYARRPELLRNHPIMSRLLTLKQALITLEDLDFAASDSDLDDEESDEGDLLDANELWKLDRMKGLDEGELEGLLDDADVDQEELDAPRPKKRRKTAEKTKNPAPLPIFDLVEPEFTTSTVEHKPQFNDDGYGEATFLQHADVADKQARRKSLRFHTSKIESASARRQGARNQAIGGDDDIPYREARKQLNKHSKSMQKGQDLDDSEPPSKQIEVEEETQDAEGYYELIKRTSKEKKARKKAEYEAAQAAARYACFTSETDGPRSLTRAILMNKGLTPRRPKSVRNPRVKKREKFKKANMKVASQKAVFKGGLASTGRYDGERSGISKVVKSVLPLSPPSFYCISMDQLFPAFTAAASFIYCLGHYTVAILRGTGPTRKDFKTRHPRDGFAWLQIATCAALATAQLTLLLRQPTLENGLLLATYSYVTLLVLLSDRGTQLQIILTVAFGSVAYRDLFPLTTYTLIPKDASEGWIIWTKAAFLFMTAIVIPLFRPRLYTPVDAHNPMEEPNAEQTSSWFSSLTYFYLEPLIFRAFKHSGLSVDQFPPLADSDAAAYLTAKNLSIMDPQSPTASKSLLRGIFKVFRSLYVTLLTLSFVIHTLQFAEPLVMNKLLRSLETEQPFFKPWVWVILLFAAPTSRSLTQARYTYHSTRQRVQLEAILVQLLFRHSLRLRLTPSRSEKTDSHNLIGRMNNLVTSDLTILSGSLEFWINFVVFPFQIALGMSFLYSIVGWSALVGLAVIVLTLPVPYWLGRLLRKYQIISRKKTDQRVQNVTETVSVLRMIKSFALERHVQTKISAARAQELSAIWVVRLLTFLTKTTNFIIPLLIMLGTFSTYTLVMKQKLTASVVFTALTILDGILRPSIARAVDNIPNITEAKVSLDRIDEFLRTTEMLDSPMADASTTQQSSKIGIQDTEFSWSVSAGADEFRLRVKAPILFMPGVINIILGPTGVGKTAMLLALLGEMHVTHTTSHSWVNLPREEGIAYAAQQPWIENATFKQNIVLDYRAPFDEERYRKVLHACALYPDLKTFAAGDETEIGEKGLSLSGGQRARTHHVNLVRPICGHVVSIHNDGSISQGSIDKVSVSEGVLEVETTLEQSNPEPIKAVTTDISRGKLIVEEKAQQGMVKWSTYKLFFANLSAHPVLFMGSICVLLALNETMTAFQAWFLGYWSRQYVDKPASSVDVPYYLGVYTGSVCIAMVLYIMALVLYASGTLRAIRIIHEKLMAAIVGTTLRWLDTTPMSRVLARATQDTNKVDGSFANGAIASLERTISILAKFVAVMIISPTFLLPGAMIIAASAFAGWVYLSAQLPIQREVSRARSPMLAHFSAAVAGLPSIRAYQVQGLFLEESARRVDLLTRPAISYWNLNRWITVRSDSLGAVYSAALGWYLLLGPGSGQDAANVGFSLSMAMSMTRMILWWVRITNAAQLDANNLERIEEYIEIEQEPRPTKDATPPAYWPASGQLIVQNVSARYSADEPNVLHNINLKIKSGERIGIVGRTGSGKSSLTLALLRFIPTEGEIIYDNIPIHKINLDSLRSNITIIPQVPELLAGTIRANLDPFGEREDSTLNDALRGAGLFSLRIDGHSSGLTLDSVVAREGSNMSLGERQIVAMARAIVRRSPLVILDEATSAIDFETDALIQRTLRNEFKGTTIITVAHRLQTVMDYDRIIVLDAGRLAEFGSPEELILQEKGLFRSMVEDSIDRDDLVALANRGGMWT</sequence>
<feature type="transmembrane region" description="Helical" evidence="10">
    <location>
        <begin position="908"/>
        <end position="927"/>
    </location>
</feature>
<dbReference type="PROSITE" id="PS50893">
    <property type="entry name" value="ABC_TRANSPORTER_2"/>
    <property type="match status" value="2"/>
</dbReference>
<dbReference type="CDD" id="cd03244">
    <property type="entry name" value="ABCC_MRP_domain2"/>
    <property type="match status" value="1"/>
</dbReference>
<keyword evidence="4" id="KW-0677">Repeat</keyword>
<dbReference type="Pfam" id="PF09368">
    <property type="entry name" value="Sas10"/>
    <property type="match status" value="1"/>
</dbReference>
<keyword evidence="3 10" id="KW-0812">Transmembrane</keyword>
<feature type="region of interest" description="Disordered" evidence="9">
    <location>
        <begin position="360"/>
        <end position="392"/>
    </location>
</feature>
<proteinExistence type="predicted"/>
<keyword evidence="8 10" id="KW-0472">Membrane</keyword>
<feature type="transmembrane region" description="Helical" evidence="10">
    <location>
        <begin position="868"/>
        <end position="888"/>
    </location>
</feature>
<protein>
    <submittedName>
        <fullName evidence="13">Uncharacterized protein</fullName>
    </submittedName>
</protein>
<feature type="transmembrane region" description="Helical" evidence="10">
    <location>
        <begin position="635"/>
        <end position="655"/>
    </location>
</feature>
<dbReference type="GO" id="GO:0140359">
    <property type="term" value="F:ABC-type transporter activity"/>
    <property type="evidence" value="ECO:0007669"/>
    <property type="project" value="InterPro"/>
</dbReference>
<reference evidence="13" key="1">
    <citation type="submission" date="2020-05" db="EMBL/GenBank/DDBJ databases">
        <title>Mycena genomes resolve the evolution of fungal bioluminescence.</title>
        <authorList>
            <person name="Tsai I.J."/>
        </authorList>
    </citation>
    <scope>NUCLEOTIDE SEQUENCE</scope>
    <source>
        <strain evidence="13">171206Taipei</strain>
    </source>
</reference>
<feature type="transmembrane region" description="Helical" evidence="10">
    <location>
        <begin position="1020"/>
        <end position="1040"/>
    </location>
</feature>
<dbReference type="PANTHER" id="PTHR24223">
    <property type="entry name" value="ATP-BINDING CASSETTE SUB-FAMILY C"/>
    <property type="match status" value="1"/>
</dbReference>
<evidence type="ECO:0000259" key="11">
    <source>
        <dbReference type="PROSITE" id="PS50893"/>
    </source>
</evidence>
<feature type="compositionally biased region" description="Basic and acidic residues" evidence="9">
    <location>
        <begin position="15"/>
        <end position="24"/>
    </location>
</feature>
<dbReference type="InterPro" id="IPR011527">
    <property type="entry name" value="ABC1_TM_dom"/>
</dbReference>
<organism evidence="13 14">
    <name type="scientific">Mycena indigotica</name>
    <dbReference type="NCBI Taxonomy" id="2126181"/>
    <lineage>
        <taxon>Eukaryota</taxon>
        <taxon>Fungi</taxon>
        <taxon>Dikarya</taxon>
        <taxon>Basidiomycota</taxon>
        <taxon>Agaricomycotina</taxon>
        <taxon>Agaricomycetes</taxon>
        <taxon>Agaricomycetidae</taxon>
        <taxon>Agaricales</taxon>
        <taxon>Marasmiineae</taxon>
        <taxon>Mycenaceae</taxon>
        <taxon>Mycena</taxon>
    </lineage>
</organism>
<dbReference type="InterPro" id="IPR018972">
    <property type="entry name" value="Sas10_C_dom"/>
</dbReference>
<dbReference type="FunFam" id="1.20.1560.10:FF:000013">
    <property type="entry name" value="ABC transporter C family member 2"/>
    <property type="match status" value="1"/>
</dbReference>
<comment type="caution">
    <text evidence="13">The sequence shown here is derived from an EMBL/GenBank/DDBJ whole genome shotgun (WGS) entry which is preliminary data.</text>
</comment>
<dbReference type="SMART" id="SM00382">
    <property type="entry name" value="AAA"/>
    <property type="match status" value="2"/>
</dbReference>